<evidence type="ECO:0000313" key="6">
    <source>
        <dbReference type="Proteomes" id="UP000507470"/>
    </source>
</evidence>
<dbReference type="InterPro" id="IPR028909">
    <property type="entry name" value="bL21-like"/>
</dbReference>
<dbReference type="GO" id="GO:0005762">
    <property type="term" value="C:mitochondrial large ribosomal subunit"/>
    <property type="evidence" value="ECO:0007669"/>
    <property type="project" value="TreeGrafter"/>
</dbReference>
<reference evidence="5 6" key="1">
    <citation type="submission" date="2020-06" db="EMBL/GenBank/DDBJ databases">
        <authorList>
            <person name="Li R."/>
            <person name="Bekaert M."/>
        </authorList>
    </citation>
    <scope>NUCLEOTIDE SEQUENCE [LARGE SCALE GENOMIC DNA]</scope>
    <source>
        <strain evidence="6">wild</strain>
    </source>
</reference>
<dbReference type="NCBIfam" id="TIGR00061">
    <property type="entry name" value="L21"/>
    <property type="match status" value="1"/>
</dbReference>
<evidence type="ECO:0000313" key="5">
    <source>
        <dbReference type="EMBL" id="CAC5376238.1"/>
    </source>
</evidence>
<keyword evidence="3" id="KW-0687">Ribonucleoprotein</keyword>
<dbReference type="EMBL" id="CACVKT020002176">
    <property type="protein sequence ID" value="CAC5376238.1"/>
    <property type="molecule type" value="Genomic_DNA"/>
</dbReference>
<organism evidence="5 6">
    <name type="scientific">Mytilus coruscus</name>
    <name type="common">Sea mussel</name>
    <dbReference type="NCBI Taxonomy" id="42192"/>
    <lineage>
        <taxon>Eukaryota</taxon>
        <taxon>Metazoa</taxon>
        <taxon>Spiralia</taxon>
        <taxon>Lophotrochozoa</taxon>
        <taxon>Mollusca</taxon>
        <taxon>Bivalvia</taxon>
        <taxon>Autobranchia</taxon>
        <taxon>Pteriomorphia</taxon>
        <taxon>Mytilida</taxon>
        <taxon>Mytiloidea</taxon>
        <taxon>Mytilidae</taxon>
        <taxon>Mytilinae</taxon>
        <taxon>Mytilus</taxon>
    </lineage>
</organism>
<dbReference type="InterPro" id="IPR036164">
    <property type="entry name" value="bL21-like_sf"/>
</dbReference>
<evidence type="ECO:0000256" key="4">
    <source>
        <dbReference type="ARBA" id="ARBA00044129"/>
    </source>
</evidence>
<evidence type="ECO:0000256" key="3">
    <source>
        <dbReference type="ARBA" id="ARBA00023274"/>
    </source>
</evidence>
<dbReference type="PANTHER" id="PTHR21349:SF0">
    <property type="entry name" value="LARGE RIBOSOMAL SUBUNIT PROTEIN BL21M"/>
    <property type="match status" value="1"/>
</dbReference>
<dbReference type="Pfam" id="PF00829">
    <property type="entry name" value="Ribosomal_L21p"/>
    <property type="match status" value="1"/>
</dbReference>
<dbReference type="AlphaFoldDB" id="A0A6J8AYD9"/>
<keyword evidence="6" id="KW-1185">Reference proteome</keyword>
<gene>
    <name evidence="5" type="ORF">MCOR_12959</name>
</gene>
<keyword evidence="2" id="KW-0689">Ribosomal protein</keyword>
<dbReference type="Proteomes" id="UP000507470">
    <property type="component" value="Unassembled WGS sequence"/>
</dbReference>
<name>A0A6J8AYD9_MYTCO</name>
<dbReference type="InterPro" id="IPR001787">
    <property type="entry name" value="Ribosomal_bL21"/>
</dbReference>
<evidence type="ECO:0000256" key="2">
    <source>
        <dbReference type="ARBA" id="ARBA00022980"/>
    </source>
</evidence>
<proteinExistence type="inferred from homology"/>
<dbReference type="GO" id="GO:0003735">
    <property type="term" value="F:structural constituent of ribosome"/>
    <property type="evidence" value="ECO:0007669"/>
    <property type="project" value="InterPro"/>
</dbReference>
<sequence>MSSGQQLARIFQRSFTLLSQNLTNVNKGITCGCRVTSKKYQNGTFSVNRFLHTSTNLAQKNGHNLSSASDVQLQKDNEPNSKDLVISKVNDTLHREDLGRLFAVIHVQGKQRKVTAEDLVVLRGHFYPSVGDKIRLEKVLLVGGKDFTLVGRPILSRKQVKVEATVLEKTLSHFIVQFDYRPRRKHKRFNLRRENYTVLLINSIEVNPVLEM</sequence>
<dbReference type="PANTHER" id="PTHR21349">
    <property type="entry name" value="50S RIBOSOMAL PROTEIN L21"/>
    <property type="match status" value="1"/>
</dbReference>
<dbReference type="GO" id="GO:0003723">
    <property type="term" value="F:RNA binding"/>
    <property type="evidence" value="ECO:0007669"/>
    <property type="project" value="InterPro"/>
</dbReference>
<dbReference type="OrthoDB" id="5994at2759"/>
<protein>
    <recommendedName>
        <fullName evidence="4">Large ribosomal subunit protein bL21m</fullName>
    </recommendedName>
</protein>
<accession>A0A6J8AYD9</accession>
<comment type="similarity">
    <text evidence="1">Belongs to the bacterial ribosomal protein bL21 family.</text>
</comment>
<evidence type="ECO:0000256" key="1">
    <source>
        <dbReference type="ARBA" id="ARBA00008563"/>
    </source>
</evidence>
<dbReference type="GO" id="GO:0006412">
    <property type="term" value="P:translation"/>
    <property type="evidence" value="ECO:0007669"/>
    <property type="project" value="InterPro"/>
</dbReference>
<dbReference type="SUPFAM" id="SSF141091">
    <property type="entry name" value="L21p-like"/>
    <property type="match status" value="1"/>
</dbReference>